<dbReference type="Gene3D" id="3.30.160.60">
    <property type="entry name" value="Classic Zinc Finger"/>
    <property type="match status" value="10"/>
</dbReference>
<dbReference type="GO" id="GO:0040029">
    <property type="term" value="P:epigenetic regulation of gene expression"/>
    <property type="evidence" value="ECO:0007669"/>
    <property type="project" value="UniProtKB-ARBA"/>
</dbReference>
<dbReference type="Gene3D" id="3.40.1800.20">
    <property type="match status" value="1"/>
</dbReference>
<evidence type="ECO:0000313" key="14">
    <source>
        <dbReference type="RefSeq" id="XP_034248728.1"/>
    </source>
</evidence>
<sequence>MNINISELNPSTLQDEGDASFSHSIEQSKVSKRTRKPTQKMAEYICRLCELNSYNLIKIFSAQGNQLKLADKIHFHLAIKVTRTDKLPLAICALCVNALNVCNDLYQKSLSADSNLRKIFLNENQTTLQSVESLEKLQPKTFSNAIPSSSKDSDLSETQIIDAPLVQSNLPVPKSKSKGNKKASSETKAAEIPAHSKEKIKKPELPKILDNSGDSVEADAATVLSEDEEENLWGQDDDENNSTKESTYTCDLCPEVFGKRAELSIHRKTHPPEERLRCHCGKVMPNDGSFQTHQKTHTFTAHPCHICGKILASTSGLRAHILAHGNPKFCCEICGKSTHTLAKLQSHKASHSDERPFSCEVCGQSFKLKCTLKQHAFTHNERRQFVCEICGHAVNRQSHLKNHMRSHQAKDYKLKLLHSCSKCSLKFSTKNMLKKHCFRVHGEGEWGELPECPIDLVCTICSVKFPTPSEYGAHIKACAKGYKCGFCDRVLASQRSLQIHLRGHTGECPFSCKFCDKLFKSEMSRDLHQRVHTGERPYQCPKCDKAFRSITNLYQHKATHDPVRKYLCPHCQYKTHRPAALRVHLRVHTGEKPYSCDTCGKSYKSSWDLKLHSETHLGIRRPRRIREKQKTKIQNLVLTESSESVDLIDAACANENAVKALLLADNV</sequence>
<feature type="domain" description="C2H2-type" evidence="11">
    <location>
        <begin position="566"/>
        <end position="593"/>
    </location>
</feature>
<feature type="compositionally biased region" description="Basic and acidic residues" evidence="10">
    <location>
        <begin position="183"/>
        <end position="207"/>
    </location>
</feature>
<dbReference type="Pfam" id="PF07776">
    <property type="entry name" value="zf-AD"/>
    <property type="match status" value="1"/>
</dbReference>
<evidence type="ECO:0000256" key="7">
    <source>
        <dbReference type="ARBA" id="ARBA00037948"/>
    </source>
</evidence>
<feature type="domain" description="C2H2-type" evidence="11">
    <location>
        <begin position="418"/>
        <end position="441"/>
    </location>
</feature>
<feature type="domain" description="C2H2-type" evidence="11">
    <location>
        <begin position="385"/>
        <end position="412"/>
    </location>
</feature>
<evidence type="ECO:0000313" key="15">
    <source>
        <dbReference type="RefSeq" id="XP_034248729.1"/>
    </source>
</evidence>
<keyword evidence="5 9" id="KW-0862">Zinc</keyword>
<protein>
    <submittedName>
        <fullName evidence="14 15">Zinc finger protein 2 homolog</fullName>
    </submittedName>
</protein>
<evidence type="ECO:0000259" key="12">
    <source>
        <dbReference type="PROSITE" id="PS51915"/>
    </source>
</evidence>
<evidence type="ECO:0000256" key="10">
    <source>
        <dbReference type="SAM" id="MobiDB-lite"/>
    </source>
</evidence>
<dbReference type="RefSeq" id="XP_034248729.1">
    <property type="nucleotide sequence ID" value="XM_034392838.1"/>
</dbReference>
<dbReference type="InterPro" id="IPR013087">
    <property type="entry name" value="Znf_C2H2_type"/>
</dbReference>
<keyword evidence="3" id="KW-0677">Repeat</keyword>
<feature type="domain" description="C2H2-type" evidence="11">
    <location>
        <begin position="510"/>
        <end position="537"/>
    </location>
</feature>
<dbReference type="Pfam" id="PF13912">
    <property type="entry name" value="zf-C2H2_6"/>
    <property type="match status" value="1"/>
</dbReference>
<dbReference type="SMART" id="SM00868">
    <property type="entry name" value="zf-AD"/>
    <property type="match status" value="1"/>
</dbReference>
<dbReference type="SUPFAM" id="SSF57667">
    <property type="entry name" value="beta-beta-alpha zinc fingers"/>
    <property type="match status" value="6"/>
</dbReference>
<feature type="domain" description="C2H2-type" evidence="11">
    <location>
        <begin position="538"/>
        <end position="565"/>
    </location>
</feature>
<comment type="subcellular location">
    <subcellularLocation>
        <location evidence="1">Nucleus</location>
    </subcellularLocation>
</comment>
<dbReference type="Proteomes" id="UP000515158">
    <property type="component" value="Unplaced"/>
</dbReference>
<feature type="domain" description="C2H2-type" evidence="11">
    <location>
        <begin position="302"/>
        <end position="329"/>
    </location>
</feature>
<dbReference type="PROSITE" id="PS00028">
    <property type="entry name" value="ZINC_FINGER_C2H2_1"/>
    <property type="match status" value="9"/>
</dbReference>
<dbReference type="RefSeq" id="XP_034248728.1">
    <property type="nucleotide sequence ID" value="XM_034392837.1"/>
</dbReference>
<evidence type="ECO:0000256" key="4">
    <source>
        <dbReference type="ARBA" id="ARBA00022771"/>
    </source>
</evidence>
<evidence type="ECO:0000256" key="8">
    <source>
        <dbReference type="PROSITE-ProRule" id="PRU00042"/>
    </source>
</evidence>
<keyword evidence="4 8" id="KW-0863">Zinc-finger</keyword>
<comment type="similarity">
    <text evidence="7">Belongs to the snail C2H2-type zinc-finger protein family.</text>
</comment>
<dbReference type="Pfam" id="PF00096">
    <property type="entry name" value="zf-C2H2"/>
    <property type="match status" value="6"/>
</dbReference>
<reference evidence="14 15" key="1">
    <citation type="submission" date="2025-04" db="UniProtKB">
        <authorList>
            <consortium name="RefSeq"/>
        </authorList>
    </citation>
    <scope>IDENTIFICATION</scope>
    <source>
        <tissue evidence="14 15">Total insect</tissue>
    </source>
</reference>
<feature type="domain" description="C2H2-type" evidence="11">
    <location>
        <begin position="482"/>
        <end position="509"/>
    </location>
</feature>
<evidence type="ECO:0000256" key="1">
    <source>
        <dbReference type="ARBA" id="ARBA00004123"/>
    </source>
</evidence>
<dbReference type="AlphaFoldDB" id="A0A6P8ZU35"/>
<evidence type="ECO:0000256" key="3">
    <source>
        <dbReference type="ARBA" id="ARBA00022737"/>
    </source>
</evidence>
<dbReference type="PROSITE" id="PS51915">
    <property type="entry name" value="ZAD"/>
    <property type="match status" value="1"/>
</dbReference>
<dbReference type="GO" id="GO:0005634">
    <property type="term" value="C:nucleus"/>
    <property type="evidence" value="ECO:0007669"/>
    <property type="project" value="UniProtKB-SubCell"/>
</dbReference>
<dbReference type="PANTHER" id="PTHR24388:SF104">
    <property type="entry name" value="AT-RICH BINDING PROTEIN-RELATED"/>
    <property type="match status" value="1"/>
</dbReference>
<dbReference type="GeneID" id="117649781"/>
<accession>A0A6P8ZU35</accession>
<evidence type="ECO:0000259" key="11">
    <source>
        <dbReference type="PROSITE" id="PS50157"/>
    </source>
</evidence>
<name>A0A6P8ZU35_THRPL</name>
<feature type="binding site" evidence="9">
    <location>
        <position position="46"/>
    </location>
    <ligand>
        <name>Zn(2+)</name>
        <dbReference type="ChEBI" id="CHEBI:29105"/>
    </ligand>
</feature>
<organism evidence="15">
    <name type="scientific">Thrips palmi</name>
    <name type="common">Melon thrips</name>
    <dbReference type="NCBI Taxonomy" id="161013"/>
    <lineage>
        <taxon>Eukaryota</taxon>
        <taxon>Metazoa</taxon>
        <taxon>Ecdysozoa</taxon>
        <taxon>Arthropoda</taxon>
        <taxon>Hexapoda</taxon>
        <taxon>Insecta</taxon>
        <taxon>Pterygota</taxon>
        <taxon>Neoptera</taxon>
        <taxon>Paraneoptera</taxon>
        <taxon>Thysanoptera</taxon>
        <taxon>Terebrantia</taxon>
        <taxon>Thripoidea</taxon>
        <taxon>Thripidae</taxon>
        <taxon>Thrips</taxon>
    </lineage>
</organism>
<keyword evidence="6" id="KW-0539">Nucleus</keyword>
<evidence type="ECO:0000313" key="13">
    <source>
        <dbReference type="Proteomes" id="UP000515158"/>
    </source>
</evidence>
<keyword evidence="13" id="KW-1185">Reference proteome</keyword>
<evidence type="ECO:0000256" key="6">
    <source>
        <dbReference type="ARBA" id="ARBA00023242"/>
    </source>
</evidence>
<dbReference type="PROSITE" id="PS50157">
    <property type="entry name" value="ZINC_FINGER_C2H2_2"/>
    <property type="match status" value="11"/>
</dbReference>
<dbReference type="PANTHER" id="PTHR24388">
    <property type="entry name" value="ZINC FINGER PROTEIN"/>
    <property type="match status" value="1"/>
</dbReference>
<feature type="domain" description="ZAD" evidence="12">
    <location>
        <begin position="44"/>
        <end position="119"/>
    </location>
</feature>
<evidence type="ECO:0000256" key="5">
    <source>
        <dbReference type="ARBA" id="ARBA00022833"/>
    </source>
</evidence>
<dbReference type="GO" id="GO:0003682">
    <property type="term" value="F:chromatin binding"/>
    <property type="evidence" value="ECO:0007669"/>
    <property type="project" value="UniProtKB-ARBA"/>
</dbReference>
<dbReference type="GO" id="GO:0000978">
    <property type="term" value="F:RNA polymerase II cis-regulatory region sequence-specific DNA binding"/>
    <property type="evidence" value="ECO:0007669"/>
    <property type="project" value="TreeGrafter"/>
</dbReference>
<proteinExistence type="inferred from homology"/>
<dbReference type="FunFam" id="3.30.160.60:FF:002343">
    <property type="entry name" value="Zinc finger protein 33A"/>
    <property type="match status" value="1"/>
</dbReference>
<dbReference type="InterPro" id="IPR012934">
    <property type="entry name" value="Znf_AD"/>
</dbReference>
<dbReference type="OrthoDB" id="654211at2759"/>
<gene>
    <name evidence="14 15 16" type="primary">LOC117649781</name>
</gene>
<dbReference type="GO" id="GO:0000785">
    <property type="term" value="C:chromatin"/>
    <property type="evidence" value="ECO:0007669"/>
    <property type="project" value="UniProtKB-ARBA"/>
</dbReference>
<feature type="binding site" evidence="9">
    <location>
        <position position="92"/>
    </location>
    <ligand>
        <name>Zn(2+)</name>
        <dbReference type="ChEBI" id="CHEBI:29105"/>
    </ligand>
</feature>
<dbReference type="InterPro" id="IPR050527">
    <property type="entry name" value="Snail/Krueppel_Znf"/>
</dbReference>
<dbReference type="GO" id="GO:0008270">
    <property type="term" value="F:zinc ion binding"/>
    <property type="evidence" value="ECO:0007669"/>
    <property type="project" value="UniProtKB-UniRule"/>
</dbReference>
<dbReference type="FunFam" id="3.30.160.60:FF:000145">
    <property type="entry name" value="Zinc finger protein 574"/>
    <property type="match status" value="2"/>
</dbReference>
<dbReference type="SMART" id="SM00355">
    <property type="entry name" value="ZnF_C2H2"/>
    <property type="match status" value="13"/>
</dbReference>
<feature type="domain" description="C2H2-type" evidence="11">
    <location>
        <begin position="594"/>
        <end position="621"/>
    </location>
</feature>
<evidence type="ECO:0000256" key="9">
    <source>
        <dbReference type="PROSITE-ProRule" id="PRU01263"/>
    </source>
</evidence>
<feature type="compositionally biased region" description="Polar residues" evidence="10">
    <location>
        <begin position="1"/>
        <end position="14"/>
    </location>
</feature>
<dbReference type="SUPFAM" id="SSF57716">
    <property type="entry name" value="Glucocorticoid receptor-like (DNA-binding domain)"/>
    <property type="match status" value="1"/>
</dbReference>
<feature type="binding site" evidence="9">
    <location>
        <position position="95"/>
    </location>
    <ligand>
        <name>Zn(2+)</name>
        <dbReference type="ChEBI" id="CHEBI:29105"/>
    </ligand>
</feature>
<keyword evidence="2 9" id="KW-0479">Metal-binding</keyword>
<dbReference type="RefSeq" id="XP_034248730.1">
    <property type="nucleotide sequence ID" value="XM_034392839.1"/>
</dbReference>
<feature type="domain" description="C2H2-type" evidence="11">
    <location>
        <begin position="248"/>
        <end position="275"/>
    </location>
</feature>
<feature type="domain" description="C2H2-type" evidence="11">
    <location>
        <begin position="357"/>
        <end position="384"/>
    </location>
</feature>
<feature type="compositionally biased region" description="Acidic residues" evidence="10">
    <location>
        <begin position="225"/>
        <end position="240"/>
    </location>
</feature>
<feature type="region of interest" description="Disordered" evidence="10">
    <location>
        <begin position="166"/>
        <end position="246"/>
    </location>
</feature>
<dbReference type="GO" id="GO:0000981">
    <property type="term" value="F:DNA-binding transcription factor activity, RNA polymerase II-specific"/>
    <property type="evidence" value="ECO:0007669"/>
    <property type="project" value="TreeGrafter"/>
</dbReference>
<feature type="domain" description="C2H2-type" evidence="11">
    <location>
        <begin position="329"/>
        <end position="356"/>
    </location>
</feature>
<evidence type="ECO:0000256" key="2">
    <source>
        <dbReference type="ARBA" id="ARBA00022723"/>
    </source>
</evidence>
<dbReference type="FunFam" id="3.30.160.60:FF:000690">
    <property type="entry name" value="Zinc finger protein 354C"/>
    <property type="match status" value="1"/>
</dbReference>
<feature type="binding site" evidence="9">
    <location>
        <position position="49"/>
    </location>
    <ligand>
        <name>Zn(2+)</name>
        <dbReference type="ChEBI" id="CHEBI:29105"/>
    </ligand>
</feature>
<evidence type="ECO:0000313" key="16">
    <source>
        <dbReference type="RefSeq" id="XP_034248730.1"/>
    </source>
</evidence>
<feature type="region of interest" description="Disordered" evidence="10">
    <location>
        <begin position="1"/>
        <end position="34"/>
    </location>
</feature>
<dbReference type="InterPro" id="IPR036236">
    <property type="entry name" value="Znf_C2H2_sf"/>
</dbReference>
<dbReference type="KEGG" id="tpal:117649781"/>